<keyword evidence="5" id="KW-0460">Magnesium</keyword>
<evidence type="ECO:0000256" key="3">
    <source>
        <dbReference type="ARBA" id="ARBA00022840"/>
    </source>
</evidence>
<dbReference type="PANTHER" id="PTHR23407">
    <property type="entry name" value="ATPASE INHIBITOR/5-FORMYLTETRAHYDROFOLATE CYCLO-LIGASE"/>
    <property type="match status" value="1"/>
</dbReference>
<dbReference type="GO" id="GO:0009396">
    <property type="term" value="P:folic acid-containing compound biosynthetic process"/>
    <property type="evidence" value="ECO:0007669"/>
    <property type="project" value="TreeGrafter"/>
</dbReference>
<dbReference type="PANTHER" id="PTHR23407:SF1">
    <property type="entry name" value="5-FORMYLTETRAHYDROFOLATE CYCLO-LIGASE"/>
    <property type="match status" value="1"/>
</dbReference>
<dbReference type="PIRSF" id="PIRSF006806">
    <property type="entry name" value="FTHF_cligase"/>
    <property type="match status" value="1"/>
</dbReference>
<dbReference type="Pfam" id="PF01812">
    <property type="entry name" value="5-FTHF_cyc-lig"/>
    <property type="match status" value="1"/>
</dbReference>
<dbReference type="GO" id="GO:0005524">
    <property type="term" value="F:ATP binding"/>
    <property type="evidence" value="ECO:0007669"/>
    <property type="project" value="UniProtKB-KW"/>
</dbReference>
<keyword evidence="7" id="KW-0436">Ligase</keyword>
<protein>
    <recommendedName>
        <fullName evidence="5">5-formyltetrahydrofolate cyclo-ligase</fullName>
        <ecNumber evidence="5">6.3.3.2</ecNumber>
    </recommendedName>
</protein>
<comment type="cofactor">
    <cofactor evidence="5">
        <name>Mg(2+)</name>
        <dbReference type="ChEBI" id="CHEBI:18420"/>
    </cofactor>
</comment>
<evidence type="ECO:0000256" key="5">
    <source>
        <dbReference type="RuleBase" id="RU361279"/>
    </source>
</evidence>
<evidence type="ECO:0000256" key="2">
    <source>
        <dbReference type="ARBA" id="ARBA00022741"/>
    </source>
</evidence>
<reference evidence="7 8" key="1">
    <citation type="submission" date="2017-03" db="EMBL/GenBank/DDBJ databases">
        <authorList>
            <person name="Afonso C.L."/>
            <person name="Miller P.J."/>
            <person name="Scott M.A."/>
            <person name="Spackman E."/>
            <person name="Goraichik I."/>
            <person name="Dimitrov K.M."/>
            <person name="Suarez D.L."/>
            <person name="Swayne D.E."/>
        </authorList>
    </citation>
    <scope>NUCLEOTIDE SEQUENCE [LARGE SCALE GENOMIC DNA]</scope>
    <source>
        <strain evidence="7 8">CECT 7691</strain>
    </source>
</reference>
<keyword evidence="3 4" id="KW-0067">ATP-binding</keyword>
<gene>
    <name evidence="7" type="ORF">OCH7691_03601</name>
</gene>
<evidence type="ECO:0000313" key="8">
    <source>
        <dbReference type="Proteomes" id="UP000193200"/>
    </source>
</evidence>
<sequence length="193" mass="20164">MTAAPNKAMLRAEARARRDAIAGGDPAAARAAAEAAARNFMAAIAIPPGTVVSVFSSFRGELDTGPLRDALLAAGAVVALPVVVAPQAPLVFRRWSPETGMMPGRWGILEPPPSAPEVIPAIVVLPLLAFDPAGHRLGYGGGFYDRTLEHLRATAPVMAVGLAYSAQMFPALPAESHDIALDCIVTEEFAQFL</sequence>
<keyword evidence="5" id="KW-0479">Metal-binding</keyword>
<accession>A0A1Y5TV37</accession>
<keyword evidence="6" id="KW-0472">Membrane</keyword>
<dbReference type="AlphaFoldDB" id="A0A1Y5TV37"/>
<comment type="catalytic activity">
    <reaction evidence="5">
        <text>(6S)-5-formyl-5,6,7,8-tetrahydrofolate + ATP = (6R)-5,10-methenyltetrahydrofolate + ADP + phosphate</text>
        <dbReference type="Rhea" id="RHEA:10488"/>
        <dbReference type="ChEBI" id="CHEBI:30616"/>
        <dbReference type="ChEBI" id="CHEBI:43474"/>
        <dbReference type="ChEBI" id="CHEBI:57455"/>
        <dbReference type="ChEBI" id="CHEBI:57457"/>
        <dbReference type="ChEBI" id="CHEBI:456216"/>
        <dbReference type="EC" id="6.3.3.2"/>
    </reaction>
</comment>
<dbReference type="GO" id="GO:0030272">
    <property type="term" value="F:5-formyltetrahydrofolate cyclo-ligase activity"/>
    <property type="evidence" value="ECO:0007669"/>
    <property type="project" value="UniProtKB-EC"/>
</dbReference>
<dbReference type="GO" id="GO:0046872">
    <property type="term" value="F:metal ion binding"/>
    <property type="evidence" value="ECO:0007669"/>
    <property type="project" value="UniProtKB-KW"/>
</dbReference>
<comment type="similarity">
    <text evidence="1 5">Belongs to the 5-formyltetrahydrofolate cyclo-ligase family.</text>
</comment>
<keyword evidence="2 4" id="KW-0547">Nucleotide-binding</keyword>
<name>A0A1Y5TV37_9PROT</name>
<dbReference type="NCBIfam" id="TIGR02727">
    <property type="entry name" value="MTHFS_bact"/>
    <property type="match status" value="1"/>
</dbReference>
<dbReference type="InterPro" id="IPR024185">
    <property type="entry name" value="FTHF_cligase-like_sf"/>
</dbReference>
<dbReference type="InterPro" id="IPR002698">
    <property type="entry name" value="FTHF_cligase"/>
</dbReference>
<dbReference type="FunCoup" id="A0A1Y5TV37">
    <property type="interactions" value="383"/>
</dbReference>
<evidence type="ECO:0000256" key="1">
    <source>
        <dbReference type="ARBA" id="ARBA00010638"/>
    </source>
</evidence>
<proteinExistence type="inferred from homology"/>
<dbReference type="InParanoid" id="A0A1Y5TV37"/>
<keyword evidence="6" id="KW-1133">Transmembrane helix</keyword>
<dbReference type="GO" id="GO:0035999">
    <property type="term" value="P:tetrahydrofolate interconversion"/>
    <property type="evidence" value="ECO:0007669"/>
    <property type="project" value="TreeGrafter"/>
</dbReference>
<evidence type="ECO:0000256" key="4">
    <source>
        <dbReference type="PIRSR" id="PIRSR006806-1"/>
    </source>
</evidence>
<feature type="binding site" evidence="4">
    <location>
        <begin position="7"/>
        <end position="11"/>
    </location>
    <ligand>
        <name>ATP</name>
        <dbReference type="ChEBI" id="CHEBI:30616"/>
    </ligand>
</feature>
<keyword evidence="6" id="KW-0812">Transmembrane</keyword>
<dbReference type="RefSeq" id="WP_085884933.1">
    <property type="nucleotide sequence ID" value="NZ_FWFR01000003.1"/>
</dbReference>
<dbReference type="InterPro" id="IPR037171">
    <property type="entry name" value="NagB/RpiA_transferase-like"/>
</dbReference>
<dbReference type="OrthoDB" id="9801938at2"/>
<dbReference type="EMBL" id="FWFR01000003">
    <property type="protein sequence ID" value="SLN73398.1"/>
    <property type="molecule type" value="Genomic_DNA"/>
</dbReference>
<dbReference type="SUPFAM" id="SSF100950">
    <property type="entry name" value="NagB/RpiA/CoA transferase-like"/>
    <property type="match status" value="1"/>
</dbReference>
<feature type="binding site" evidence="4">
    <location>
        <begin position="136"/>
        <end position="144"/>
    </location>
    <ligand>
        <name>ATP</name>
        <dbReference type="ChEBI" id="CHEBI:30616"/>
    </ligand>
</feature>
<keyword evidence="8" id="KW-1185">Reference proteome</keyword>
<dbReference type="EC" id="6.3.3.2" evidence="5"/>
<evidence type="ECO:0000256" key="6">
    <source>
        <dbReference type="SAM" id="Phobius"/>
    </source>
</evidence>
<feature type="transmembrane region" description="Helical" evidence="6">
    <location>
        <begin position="40"/>
        <end position="58"/>
    </location>
</feature>
<organism evidence="7 8">
    <name type="scientific">Oceanibacterium hippocampi</name>
    <dbReference type="NCBI Taxonomy" id="745714"/>
    <lineage>
        <taxon>Bacteria</taxon>
        <taxon>Pseudomonadati</taxon>
        <taxon>Pseudomonadota</taxon>
        <taxon>Alphaproteobacteria</taxon>
        <taxon>Sneathiellales</taxon>
        <taxon>Sneathiellaceae</taxon>
        <taxon>Oceanibacterium</taxon>
    </lineage>
</organism>
<feature type="binding site" evidence="4">
    <location>
        <position position="61"/>
    </location>
    <ligand>
        <name>substrate</name>
    </ligand>
</feature>
<dbReference type="Proteomes" id="UP000193200">
    <property type="component" value="Unassembled WGS sequence"/>
</dbReference>
<feature type="transmembrane region" description="Helical" evidence="6">
    <location>
        <begin position="70"/>
        <end position="92"/>
    </location>
</feature>
<evidence type="ECO:0000313" key="7">
    <source>
        <dbReference type="EMBL" id="SLN73398.1"/>
    </source>
</evidence>
<dbReference type="Gene3D" id="3.40.50.10420">
    <property type="entry name" value="NagB/RpiA/CoA transferase-like"/>
    <property type="match status" value="1"/>
</dbReference>